<evidence type="ECO:0000313" key="1">
    <source>
        <dbReference type="EMBL" id="KAG0429493.1"/>
    </source>
</evidence>
<accession>A0AC60Q6M2</accession>
<dbReference type="EMBL" id="JABSTQ010009407">
    <property type="protein sequence ID" value="KAG0429493.1"/>
    <property type="molecule type" value="Genomic_DNA"/>
</dbReference>
<evidence type="ECO:0000313" key="2">
    <source>
        <dbReference type="Proteomes" id="UP000805193"/>
    </source>
</evidence>
<comment type="caution">
    <text evidence="1">The sequence shown here is derived from an EMBL/GenBank/DDBJ whole genome shotgun (WGS) entry which is preliminary data.</text>
</comment>
<keyword evidence="2" id="KW-1185">Reference proteome</keyword>
<protein>
    <submittedName>
        <fullName evidence="1">Uncharacterized protein</fullName>
    </submittedName>
</protein>
<reference evidence="1 2" key="1">
    <citation type="journal article" date="2020" name="Cell">
        <title>Large-Scale Comparative Analyses of Tick Genomes Elucidate Their Genetic Diversity and Vector Capacities.</title>
        <authorList>
            <consortium name="Tick Genome and Microbiome Consortium (TIGMIC)"/>
            <person name="Jia N."/>
            <person name="Wang J."/>
            <person name="Shi W."/>
            <person name="Du L."/>
            <person name="Sun Y."/>
            <person name="Zhan W."/>
            <person name="Jiang J.F."/>
            <person name="Wang Q."/>
            <person name="Zhang B."/>
            <person name="Ji P."/>
            <person name="Bell-Sakyi L."/>
            <person name="Cui X.M."/>
            <person name="Yuan T.T."/>
            <person name="Jiang B.G."/>
            <person name="Yang W.F."/>
            <person name="Lam T.T."/>
            <person name="Chang Q.C."/>
            <person name="Ding S.J."/>
            <person name="Wang X.J."/>
            <person name="Zhu J.G."/>
            <person name="Ruan X.D."/>
            <person name="Zhao L."/>
            <person name="Wei J.T."/>
            <person name="Ye R.Z."/>
            <person name="Que T.C."/>
            <person name="Du C.H."/>
            <person name="Zhou Y.H."/>
            <person name="Cheng J.X."/>
            <person name="Dai P.F."/>
            <person name="Guo W.B."/>
            <person name="Han X.H."/>
            <person name="Huang E.J."/>
            <person name="Li L.F."/>
            <person name="Wei W."/>
            <person name="Gao Y.C."/>
            <person name="Liu J.Z."/>
            <person name="Shao H.Z."/>
            <person name="Wang X."/>
            <person name="Wang C.C."/>
            <person name="Yang T.C."/>
            <person name="Huo Q.B."/>
            <person name="Li W."/>
            <person name="Chen H.Y."/>
            <person name="Chen S.E."/>
            <person name="Zhou L.G."/>
            <person name="Ni X.B."/>
            <person name="Tian J.H."/>
            <person name="Sheng Y."/>
            <person name="Liu T."/>
            <person name="Pan Y.S."/>
            <person name="Xia L.Y."/>
            <person name="Li J."/>
            <person name="Zhao F."/>
            <person name="Cao W.C."/>
        </authorList>
    </citation>
    <scope>NUCLEOTIDE SEQUENCE [LARGE SCALE GENOMIC DNA]</scope>
    <source>
        <strain evidence="1">Iper-2018</strain>
    </source>
</reference>
<dbReference type="Proteomes" id="UP000805193">
    <property type="component" value="Unassembled WGS sequence"/>
</dbReference>
<sequence length="279" mass="30586">MDRRDASTARTVAAASPVSRSLALPPFWPSDPELWFAVAEAQFAAKAITGEKTMFYHVVSCISSDVAAEVRDLVVDPPAERAFETLKQRLIQRAPSLEQRRLQDVLSTEELSECTPSDLLRRLRQLLGSRTRSVNDPLLREAFLRRLSPTVRGVLGSAEDMSLDVLAQLADKIAEVAAANSTLGTVGPDVSTEVQRLRSQVSKLSKLVDMLETLAISSVGPRRRARSKSPSSTSPATASSRGNSQPQQLKECWYHRRYGDQAANCMPPCVRKGKGPTSR</sequence>
<organism evidence="1 2">
    <name type="scientific">Ixodes persulcatus</name>
    <name type="common">Taiga tick</name>
    <dbReference type="NCBI Taxonomy" id="34615"/>
    <lineage>
        <taxon>Eukaryota</taxon>
        <taxon>Metazoa</taxon>
        <taxon>Ecdysozoa</taxon>
        <taxon>Arthropoda</taxon>
        <taxon>Chelicerata</taxon>
        <taxon>Arachnida</taxon>
        <taxon>Acari</taxon>
        <taxon>Parasitiformes</taxon>
        <taxon>Ixodida</taxon>
        <taxon>Ixodoidea</taxon>
        <taxon>Ixodidae</taxon>
        <taxon>Ixodinae</taxon>
        <taxon>Ixodes</taxon>
    </lineage>
</organism>
<gene>
    <name evidence="1" type="ORF">HPB47_023585</name>
</gene>
<name>A0AC60Q6M2_IXOPE</name>
<proteinExistence type="predicted"/>